<dbReference type="RefSeq" id="WP_163842720.1">
    <property type="nucleotide sequence ID" value="NZ_AP026979.1"/>
</dbReference>
<protein>
    <submittedName>
        <fullName evidence="1">Uncharacterized protein</fullName>
    </submittedName>
</protein>
<accession>A0A6P1CID1</accession>
<proteinExistence type="predicted"/>
<evidence type="ECO:0000313" key="2">
    <source>
        <dbReference type="Proteomes" id="UP000471166"/>
    </source>
</evidence>
<dbReference type="EMBL" id="JAAGVB010000008">
    <property type="protein sequence ID" value="NEW32310.1"/>
    <property type="molecule type" value="Genomic_DNA"/>
</dbReference>
<organism evidence="1 2">
    <name type="scientific">Nocardia cyriacigeorgica</name>
    <dbReference type="NCBI Taxonomy" id="135487"/>
    <lineage>
        <taxon>Bacteria</taxon>
        <taxon>Bacillati</taxon>
        <taxon>Actinomycetota</taxon>
        <taxon>Actinomycetes</taxon>
        <taxon>Mycobacteriales</taxon>
        <taxon>Nocardiaceae</taxon>
        <taxon>Nocardia</taxon>
    </lineage>
</organism>
<comment type="caution">
    <text evidence="1">The sequence shown here is derived from an EMBL/GenBank/DDBJ whole genome shotgun (WGS) entry which is preliminary data.</text>
</comment>
<reference evidence="1 2" key="1">
    <citation type="submission" date="2020-01" db="EMBL/GenBank/DDBJ databases">
        <title>Genetics and antimicrobial susceptibilities of Nocardia species isolated from the soil; a comparison with species isolated from humans.</title>
        <authorList>
            <person name="Carrasco G."/>
            <person name="Monzon S."/>
            <person name="Sansegundo M."/>
            <person name="Garcia E."/>
            <person name="Garrido N."/>
            <person name="Medina M.J."/>
            <person name="Villalon P."/>
            <person name="Ramirez-Arocha A.C."/>
            <person name="Jimenez P."/>
            <person name="Cuesta I."/>
            <person name="Valdezate S."/>
        </authorList>
    </citation>
    <scope>NUCLEOTIDE SEQUENCE [LARGE SCALE GENOMIC DNA]</scope>
    <source>
        <strain evidence="1 2">CNM20110626</strain>
    </source>
</reference>
<dbReference type="AlphaFoldDB" id="A0A6P1CID1"/>
<gene>
    <name evidence="1" type="ORF">GV791_07005</name>
</gene>
<evidence type="ECO:0000313" key="1">
    <source>
        <dbReference type="EMBL" id="NEW32310.1"/>
    </source>
</evidence>
<dbReference type="Proteomes" id="UP000471166">
    <property type="component" value="Unassembled WGS sequence"/>
</dbReference>
<name>A0A6P1CID1_9NOCA</name>
<sequence>MSGPGEALALAMVGRTAALDDLTGEGVAELRRRCAREQAGPGSRGRWASACRPACVLMSRMPSGGR</sequence>